<dbReference type="EMBL" id="JANAKD010001467">
    <property type="protein sequence ID" value="KAJ3479157.1"/>
    <property type="molecule type" value="Genomic_DNA"/>
</dbReference>
<keyword evidence="2" id="KW-1185">Reference proteome</keyword>
<evidence type="ECO:0000313" key="2">
    <source>
        <dbReference type="Proteomes" id="UP001148737"/>
    </source>
</evidence>
<sequence>MCTYAYFAKTGDGKNKSQYEMANLLYEPRAVDYDDSWHPDYTRRLIDFVGVRPDDRVLSLACGTGLEAVHCAPKISDRGTIIGIDATKAMLAVAQTKFDADPILKQRVQLIQHDIADLGSCSALEKNSFDLIICSNAFVLLEKRDEIIAQWTEYLKPGGRMAIDIPSEQSIPEGTMMETICARLDVQYASDRSWMRSIDSFRTILEAQGLGVKSATVMEKRPGQDVKYLDKVKLQTQFEKVVVAALASKIIDDDFREKAMPLFDEEWNRLGVDGKVRVCESLYLYIAEKQVE</sequence>
<gene>
    <name evidence="1" type="ORF">NLG97_g8391</name>
</gene>
<name>A0ACC1QKZ8_9HYPO</name>
<evidence type="ECO:0000313" key="1">
    <source>
        <dbReference type="EMBL" id="KAJ3479157.1"/>
    </source>
</evidence>
<protein>
    <submittedName>
        <fullName evidence="1">Uncharacterized protein</fullName>
    </submittedName>
</protein>
<reference evidence="1" key="1">
    <citation type="submission" date="2022-07" db="EMBL/GenBank/DDBJ databases">
        <title>Genome Sequence of Lecanicillium saksenae.</title>
        <authorList>
            <person name="Buettner E."/>
        </authorList>
    </citation>
    <scope>NUCLEOTIDE SEQUENCE</scope>
    <source>
        <strain evidence="1">VT-O1</strain>
    </source>
</reference>
<comment type="caution">
    <text evidence="1">The sequence shown here is derived from an EMBL/GenBank/DDBJ whole genome shotgun (WGS) entry which is preliminary data.</text>
</comment>
<proteinExistence type="predicted"/>
<organism evidence="1 2">
    <name type="scientific">Lecanicillium saksenae</name>
    <dbReference type="NCBI Taxonomy" id="468837"/>
    <lineage>
        <taxon>Eukaryota</taxon>
        <taxon>Fungi</taxon>
        <taxon>Dikarya</taxon>
        <taxon>Ascomycota</taxon>
        <taxon>Pezizomycotina</taxon>
        <taxon>Sordariomycetes</taxon>
        <taxon>Hypocreomycetidae</taxon>
        <taxon>Hypocreales</taxon>
        <taxon>Cordycipitaceae</taxon>
        <taxon>Lecanicillium</taxon>
    </lineage>
</organism>
<accession>A0ACC1QKZ8</accession>
<dbReference type="Proteomes" id="UP001148737">
    <property type="component" value="Unassembled WGS sequence"/>
</dbReference>